<dbReference type="InterPro" id="IPR019587">
    <property type="entry name" value="Polyketide_cyclase/dehydratase"/>
</dbReference>
<dbReference type="Pfam" id="PF10604">
    <property type="entry name" value="Polyketide_cyc2"/>
    <property type="match status" value="1"/>
</dbReference>
<dbReference type="OrthoDB" id="4618973at2"/>
<dbReference type="STRING" id="68170.GCA_000974445_05262"/>
<dbReference type="InterPro" id="IPR023393">
    <property type="entry name" value="START-like_dom_sf"/>
</dbReference>
<dbReference type="Gene3D" id="3.30.530.20">
    <property type="match status" value="1"/>
</dbReference>
<reference evidence="1 2" key="1">
    <citation type="submission" date="2015-02" db="EMBL/GenBank/DDBJ databases">
        <authorList>
            <person name="Ju K.-S."/>
            <person name="Doroghazi J.R."/>
            <person name="Metcalf W."/>
        </authorList>
    </citation>
    <scope>NUCLEOTIDE SEQUENCE [LARGE SCALE GENOMIC DNA]</scope>
    <source>
        <strain evidence="1 2">NRRL B-16140</strain>
    </source>
</reference>
<gene>
    <name evidence="1" type="ORF">UK23_30630</name>
</gene>
<dbReference type="Proteomes" id="UP000033393">
    <property type="component" value="Unassembled WGS sequence"/>
</dbReference>
<sequence length="151" mass="16549">MTPDATAHIDVAASPQRVFDLVSDLRGLSGVAEEYSGGRWLGATGASVGARFRGLNRRGWRVWPTTAIVTDCSAQRFAFEVRSMGMAVSRWQYDIEPTASGCRVTESTWDRRPSWYVPITVLATGVKNRAVTNQANIESTLARLKEAAEKA</sequence>
<accession>A0A0F0GND8</accession>
<dbReference type="SUPFAM" id="SSF55961">
    <property type="entry name" value="Bet v1-like"/>
    <property type="match status" value="1"/>
</dbReference>
<dbReference type="AlphaFoldDB" id="A0A0F0GND8"/>
<dbReference type="EMBL" id="JYJG01000261">
    <property type="protein sequence ID" value="KJK44106.1"/>
    <property type="molecule type" value="Genomic_DNA"/>
</dbReference>
<proteinExistence type="predicted"/>
<keyword evidence="2" id="KW-1185">Reference proteome</keyword>
<name>A0A0F0GND8_LENAE</name>
<evidence type="ECO:0000313" key="2">
    <source>
        <dbReference type="Proteomes" id="UP000033393"/>
    </source>
</evidence>
<protein>
    <submittedName>
        <fullName evidence="1">Polyketide cyclase</fullName>
    </submittedName>
</protein>
<comment type="caution">
    <text evidence="1">The sequence shown here is derived from an EMBL/GenBank/DDBJ whole genome shotgun (WGS) entry which is preliminary data.</text>
</comment>
<dbReference type="CDD" id="cd07812">
    <property type="entry name" value="SRPBCC"/>
    <property type="match status" value="1"/>
</dbReference>
<organism evidence="1 2">
    <name type="scientific">Lentzea aerocolonigenes</name>
    <name type="common">Lechevalieria aerocolonigenes</name>
    <name type="synonym">Saccharothrix aerocolonigenes</name>
    <dbReference type="NCBI Taxonomy" id="68170"/>
    <lineage>
        <taxon>Bacteria</taxon>
        <taxon>Bacillati</taxon>
        <taxon>Actinomycetota</taxon>
        <taxon>Actinomycetes</taxon>
        <taxon>Pseudonocardiales</taxon>
        <taxon>Pseudonocardiaceae</taxon>
        <taxon>Lentzea</taxon>
    </lineage>
</organism>
<dbReference type="RefSeq" id="WP_045315168.1">
    <property type="nucleotide sequence ID" value="NZ_JYJG01000261.1"/>
</dbReference>
<evidence type="ECO:0000313" key="1">
    <source>
        <dbReference type="EMBL" id="KJK44106.1"/>
    </source>
</evidence>
<dbReference type="PATRIC" id="fig|68170.10.peg.7967"/>